<dbReference type="SUPFAM" id="SSF55729">
    <property type="entry name" value="Acyl-CoA N-acyltransferases (Nat)"/>
    <property type="match status" value="1"/>
</dbReference>
<dbReference type="InterPro" id="IPR016181">
    <property type="entry name" value="Acyl_CoA_acyltransferase"/>
</dbReference>
<dbReference type="CDD" id="cd04301">
    <property type="entry name" value="NAT_SF"/>
    <property type="match status" value="1"/>
</dbReference>
<dbReference type="RefSeq" id="WP_237876121.1">
    <property type="nucleotide sequence ID" value="NZ_JAKLTR010000020.1"/>
</dbReference>
<dbReference type="Gene3D" id="3.40.630.30">
    <property type="match status" value="1"/>
</dbReference>
<proteinExistence type="predicted"/>
<evidence type="ECO:0000259" key="1">
    <source>
        <dbReference type="PROSITE" id="PS51186"/>
    </source>
</evidence>
<reference evidence="2" key="1">
    <citation type="submission" date="2022-01" db="EMBL/GenBank/DDBJ databases">
        <authorList>
            <person name="Jo J.-H."/>
            <person name="Im W.-T."/>
        </authorList>
    </citation>
    <scope>NUCLEOTIDE SEQUENCE</scope>
    <source>
        <strain evidence="2">NA20</strain>
    </source>
</reference>
<accession>A0ABS9KYN9</accession>
<gene>
    <name evidence="2" type="ORF">LZZ85_24080</name>
</gene>
<dbReference type="Proteomes" id="UP001165367">
    <property type="component" value="Unassembled WGS sequence"/>
</dbReference>
<protein>
    <submittedName>
        <fullName evidence="2">GNAT family N-acetyltransferase</fullName>
    </submittedName>
</protein>
<dbReference type="InterPro" id="IPR000182">
    <property type="entry name" value="GNAT_dom"/>
</dbReference>
<sequence>MDIRSVDLETIWKIRQEVMYPAEELNYVQLPDDGSGRHLGLYAGDVLVSIVSLFERGDDLQFRKFATLTREQGKGYGSDLLQYVMDLGVAEGRKSIWCNARVAASGFYEKFGMYTTGGTWWTKDIEFVKMEKQFN</sequence>
<organism evidence="2 3">
    <name type="scientific">Terrimonas ginsenosidimutans</name>
    <dbReference type="NCBI Taxonomy" id="2908004"/>
    <lineage>
        <taxon>Bacteria</taxon>
        <taxon>Pseudomonadati</taxon>
        <taxon>Bacteroidota</taxon>
        <taxon>Chitinophagia</taxon>
        <taxon>Chitinophagales</taxon>
        <taxon>Chitinophagaceae</taxon>
        <taxon>Terrimonas</taxon>
    </lineage>
</organism>
<feature type="domain" description="N-acetyltransferase" evidence="1">
    <location>
        <begin position="1"/>
        <end position="135"/>
    </location>
</feature>
<comment type="caution">
    <text evidence="2">The sequence shown here is derived from an EMBL/GenBank/DDBJ whole genome shotgun (WGS) entry which is preliminary data.</text>
</comment>
<dbReference type="Pfam" id="PF13673">
    <property type="entry name" value="Acetyltransf_10"/>
    <property type="match status" value="1"/>
</dbReference>
<keyword evidence="3" id="KW-1185">Reference proteome</keyword>
<evidence type="ECO:0000313" key="2">
    <source>
        <dbReference type="EMBL" id="MCG2617398.1"/>
    </source>
</evidence>
<dbReference type="EMBL" id="JAKLTR010000020">
    <property type="protein sequence ID" value="MCG2617398.1"/>
    <property type="molecule type" value="Genomic_DNA"/>
</dbReference>
<name>A0ABS9KYN9_9BACT</name>
<evidence type="ECO:0000313" key="3">
    <source>
        <dbReference type="Proteomes" id="UP001165367"/>
    </source>
</evidence>
<dbReference type="PROSITE" id="PS51186">
    <property type="entry name" value="GNAT"/>
    <property type="match status" value="1"/>
</dbReference>